<accession>A0A397JN82</accession>
<proteinExistence type="predicted"/>
<protein>
    <submittedName>
        <fullName evidence="1">Uncharacterized protein</fullName>
    </submittedName>
</protein>
<evidence type="ECO:0000313" key="2">
    <source>
        <dbReference type="Proteomes" id="UP000266861"/>
    </source>
</evidence>
<comment type="caution">
    <text evidence="1">The sequence shown here is derived from an EMBL/GenBank/DDBJ whole genome shotgun (WGS) entry which is preliminary data.</text>
</comment>
<name>A0A397JN82_9GLOM</name>
<reference evidence="1 2" key="1">
    <citation type="submission" date="2018-08" db="EMBL/GenBank/DDBJ databases">
        <title>Genome and evolution of the arbuscular mycorrhizal fungus Diversispora epigaea (formerly Glomus versiforme) and its bacterial endosymbionts.</title>
        <authorList>
            <person name="Sun X."/>
            <person name="Fei Z."/>
            <person name="Harrison M."/>
        </authorList>
    </citation>
    <scope>NUCLEOTIDE SEQUENCE [LARGE SCALE GENOMIC DNA]</scope>
    <source>
        <strain evidence="1 2">IT104</strain>
    </source>
</reference>
<dbReference type="Proteomes" id="UP000266861">
    <property type="component" value="Unassembled WGS sequence"/>
</dbReference>
<keyword evidence="2" id="KW-1185">Reference proteome</keyword>
<sequence>MKAELAAPDIFDNKRFMDEKVDGNKRKEEKVKKFDENSQRIYKSLIRSAFEIWPHKILFAGTKFTHSEGCCFHYKALPHNPCSECGKPTRSISGRCQAHIRSFYVGRYYQKHLKKNR</sequence>
<evidence type="ECO:0000313" key="1">
    <source>
        <dbReference type="EMBL" id="RHZ86393.1"/>
    </source>
</evidence>
<gene>
    <name evidence="1" type="ORF">Glove_51g46</name>
</gene>
<organism evidence="1 2">
    <name type="scientific">Diversispora epigaea</name>
    <dbReference type="NCBI Taxonomy" id="1348612"/>
    <lineage>
        <taxon>Eukaryota</taxon>
        <taxon>Fungi</taxon>
        <taxon>Fungi incertae sedis</taxon>
        <taxon>Mucoromycota</taxon>
        <taxon>Glomeromycotina</taxon>
        <taxon>Glomeromycetes</taxon>
        <taxon>Diversisporales</taxon>
        <taxon>Diversisporaceae</taxon>
        <taxon>Diversispora</taxon>
    </lineage>
</organism>
<dbReference type="EMBL" id="PQFF01000048">
    <property type="protein sequence ID" value="RHZ86393.1"/>
    <property type="molecule type" value="Genomic_DNA"/>
</dbReference>
<dbReference type="AlphaFoldDB" id="A0A397JN82"/>